<name>H2CF34_9LEPT</name>
<dbReference type="AlphaFoldDB" id="H2CF34"/>
<reference evidence="1 2" key="1">
    <citation type="submission" date="2011-10" db="EMBL/GenBank/DDBJ databases">
        <title>The Improved High-Quality Draft genome of Leptonema illini DSM 21528.</title>
        <authorList>
            <consortium name="US DOE Joint Genome Institute (JGI-PGF)"/>
            <person name="Lucas S."/>
            <person name="Copeland A."/>
            <person name="Lapidus A."/>
            <person name="Glavina del Rio T."/>
            <person name="Dalin E."/>
            <person name="Tice H."/>
            <person name="Bruce D."/>
            <person name="Goodwin L."/>
            <person name="Pitluck S."/>
            <person name="Peters L."/>
            <person name="Mikhailova N."/>
            <person name="Held B."/>
            <person name="Kyrpides N."/>
            <person name="Mavromatis K."/>
            <person name="Ivanova N."/>
            <person name="Markowitz V."/>
            <person name="Cheng J.-F."/>
            <person name="Hugenholtz P."/>
            <person name="Woyke T."/>
            <person name="Wu D."/>
            <person name="Gronow S."/>
            <person name="Wellnitz S."/>
            <person name="Brambilla E.-M."/>
            <person name="Klenk H.-P."/>
            <person name="Eisen J.A."/>
        </authorList>
    </citation>
    <scope>NUCLEOTIDE SEQUENCE [LARGE SCALE GENOMIC DNA]</scope>
    <source>
        <strain evidence="1 2">DSM 21528</strain>
    </source>
</reference>
<keyword evidence="2" id="KW-1185">Reference proteome</keyword>
<accession>H2CF34</accession>
<dbReference type="STRING" id="183.GCA_002009735_01706"/>
<dbReference type="EMBL" id="JH597773">
    <property type="protein sequence ID" value="EHQ05637.1"/>
    <property type="molecule type" value="Genomic_DNA"/>
</dbReference>
<sequence>MVKKKYAVWLKSQIAIRSHRIDDLRNLNGVKLVDDDESSAPEKAIVDKKIDVVAHVFIKLDDRSLRKKHHIFDIHLRAAELDDKPDVHIKQQRKVLLALIAAHLFVTRCAEVHRFNRLGGGRRRAEEVGDRIQLILIKAGIRCRWSRSAAEQILRQGVKLRGACLLAIGSEKLIKILQTEIGFLCHTFLYRQIAAAENEKSQSPMMPSLSRFFLPPLRRVVFFLRKTVPAFFAAGGAIHDRADYPLTLVALRPAVRAIFHNRRSDHRVLYWLQALRWIRLSARLAAHSVELRLEPGAWPGRLLLKLFSYQAARSLRRLHARIYEAAHQQASQADDQGSGFEFAGSMPHYSRPAPINRFAALLQTLYRFTWLPVERLRLSSVFFIALKPTLPDIPPFHSGGAGWLLSAELFAITAKKGLRIPRLLSRRLQSLLWQMHPVMLIRNEDGRHLHGYLITEQRGHAVRPAGPFYYLPLEAGISGLALRPGRYGGFDRAFPFRNTDDPTFLFYERSDGLIDCYQVLCEYPANHLQRFSVRPLYTSEAGQQKRPFVETPQSVVRPLPVDGALYLSRIDLHLQTFFRLRRADCLWRPALDPVPALDRVQALDSMPVDMRPGT</sequence>
<gene>
    <name evidence="1" type="ORF">Lepil_0936</name>
</gene>
<evidence type="ECO:0000313" key="1">
    <source>
        <dbReference type="EMBL" id="EHQ05637.1"/>
    </source>
</evidence>
<dbReference type="Proteomes" id="UP000005737">
    <property type="component" value="Unassembled WGS sequence"/>
</dbReference>
<organism evidence="1 2">
    <name type="scientific">Leptonema illini DSM 21528</name>
    <dbReference type="NCBI Taxonomy" id="929563"/>
    <lineage>
        <taxon>Bacteria</taxon>
        <taxon>Pseudomonadati</taxon>
        <taxon>Spirochaetota</taxon>
        <taxon>Spirochaetia</taxon>
        <taxon>Leptospirales</taxon>
        <taxon>Leptospiraceae</taxon>
        <taxon>Leptonema</taxon>
    </lineage>
</organism>
<evidence type="ECO:0000313" key="2">
    <source>
        <dbReference type="Proteomes" id="UP000005737"/>
    </source>
</evidence>
<proteinExistence type="predicted"/>
<dbReference type="HOGENOM" id="CLU_444670_0_0_12"/>
<protein>
    <submittedName>
        <fullName evidence="1">Uncharacterized protein</fullName>
    </submittedName>
</protein>